<sequence>MMYVNYISIKLGEKPEEKPRRFCDSLSQIMSLLDSVYSSGSHLTTACNALQDLTPHYFSDLTLYSFPPCSHHSSHTGHVVVPQTYQAKSYLKAVGLIPAPCIISSLHKSHGSITSFRGDI</sequence>
<organism evidence="1 2">
    <name type="scientific">Rhinolophus ferrumequinum</name>
    <name type="common">Greater horseshoe bat</name>
    <dbReference type="NCBI Taxonomy" id="59479"/>
    <lineage>
        <taxon>Eukaryota</taxon>
        <taxon>Metazoa</taxon>
        <taxon>Chordata</taxon>
        <taxon>Craniata</taxon>
        <taxon>Vertebrata</taxon>
        <taxon>Euteleostomi</taxon>
        <taxon>Mammalia</taxon>
        <taxon>Eutheria</taxon>
        <taxon>Laurasiatheria</taxon>
        <taxon>Chiroptera</taxon>
        <taxon>Yinpterochiroptera</taxon>
        <taxon>Rhinolophoidea</taxon>
        <taxon>Rhinolophidae</taxon>
        <taxon>Rhinolophinae</taxon>
        <taxon>Rhinolophus</taxon>
    </lineage>
</organism>
<dbReference type="AlphaFoldDB" id="A0A7J7TQC1"/>
<comment type="caution">
    <text evidence="1">The sequence shown here is derived from an EMBL/GenBank/DDBJ whole genome shotgun (WGS) entry which is preliminary data.</text>
</comment>
<gene>
    <name evidence="1" type="ORF">mRhiFer1_008731</name>
</gene>
<name>A0A7J7TQC1_RHIFE</name>
<proteinExistence type="predicted"/>
<dbReference type="Proteomes" id="UP000585614">
    <property type="component" value="Unassembled WGS sequence"/>
</dbReference>
<accession>A0A7J7TQC1</accession>
<reference evidence="1 2" key="1">
    <citation type="journal article" date="2020" name="Nature">
        <title>Six reference-quality genomes reveal evolution of bat adaptations.</title>
        <authorList>
            <person name="Jebb D."/>
            <person name="Huang Z."/>
            <person name="Pippel M."/>
            <person name="Hughes G.M."/>
            <person name="Lavrichenko K."/>
            <person name="Devanna P."/>
            <person name="Winkler S."/>
            <person name="Jermiin L.S."/>
            <person name="Skirmuntt E.C."/>
            <person name="Katzourakis A."/>
            <person name="Burkitt-Gray L."/>
            <person name="Ray D.A."/>
            <person name="Sullivan K.A.M."/>
            <person name="Roscito J.G."/>
            <person name="Kirilenko B.M."/>
            <person name="Davalos L.M."/>
            <person name="Corthals A.P."/>
            <person name="Power M.L."/>
            <person name="Jones G."/>
            <person name="Ransome R.D."/>
            <person name="Dechmann D.K.N."/>
            <person name="Locatelli A.G."/>
            <person name="Puechmaille S.J."/>
            <person name="Fedrigo O."/>
            <person name="Jarvis E.D."/>
            <person name="Hiller M."/>
            <person name="Vernes S.C."/>
            <person name="Myers E.W."/>
            <person name="Teeling E.C."/>
        </authorList>
    </citation>
    <scope>NUCLEOTIDE SEQUENCE [LARGE SCALE GENOMIC DNA]</scope>
    <source>
        <strain evidence="1">MRhiFer1</strain>
        <tissue evidence="1">Lung</tissue>
    </source>
</reference>
<evidence type="ECO:0000313" key="2">
    <source>
        <dbReference type="Proteomes" id="UP000585614"/>
    </source>
</evidence>
<protein>
    <submittedName>
        <fullName evidence="1">Uncharacterized protein</fullName>
    </submittedName>
</protein>
<dbReference type="EMBL" id="JACAGC010000018">
    <property type="protein sequence ID" value="KAF6302994.1"/>
    <property type="molecule type" value="Genomic_DNA"/>
</dbReference>
<evidence type="ECO:0000313" key="1">
    <source>
        <dbReference type="EMBL" id="KAF6302994.1"/>
    </source>
</evidence>